<dbReference type="Pfam" id="PF02518">
    <property type="entry name" value="HATPase_c"/>
    <property type="match status" value="1"/>
</dbReference>
<dbReference type="Pfam" id="PF01590">
    <property type="entry name" value="GAF"/>
    <property type="match status" value="1"/>
</dbReference>
<protein>
    <recommendedName>
        <fullName evidence="2">histidine kinase</fullName>
        <ecNumber evidence="2">2.7.13.3</ecNumber>
    </recommendedName>
</protein>
<evidence type="ECO:0000256" key="2">
    <source>
        <dbReference type="ARBA" id="ARBA00012438"/>
    </source>
</evidence>
<dbReference type="SUPFAM" id="SSF55874">
    <property type="entry name" value="ATPase domain of HSP90 chaperone/DNA topoisomerase II/histidine kinase"/>
    <property type="match status" value="1"/>
</dbReference>
<keyword evidence="5" id="KW-0418">Kinase</keyword>
<keyword evidence="5" id="KW-0808">Transferase</keyword>
<dbReference type="AlphaFoldDB" id="A0A4R6SZL1"/>
<comment type="catalytic activity">
    <reaction evidence="1">
        <text>ATP + protein L-histidine = ADP + protein N-phospho-L-histidine.</text>
        <dbReference type="EC" id="2.7.13.3"/>
    </reaction>
</comment>
<evidence type="ECO:0000256" key="3">
    <source>
        <dbReference type="ARBA" id="ARBA00022553"/>
    </source>
</evidence>
<dbReference type="CDD" id="cd00082">
    <property type="entry name" value="HisKA"/>
    <property type="match status" value="1"/>
</dbReference>
<dbReference type="InterPro" id="IPR036890">
    <property type="entry name" value="HATPase_C_sf"/>
</dbReference>
<dbReference type="PANTHER" id="PTHR43102:SF2">
    <property type="entry name" value="GAF DOMAIN-CONTAINING PROTEIN"/>
    <property type="match status" value="1"/>
</dbReference>
<dbReference type="InterPro" id="IPR003594">
    <property type="entry name" value="HATPase_dom"/>
</dbReference>
<dbReference type="SMART" id="SM00387">
    <property type="entry name" value="HATPase_c"/>
    <property type="match status" value="1"/>
</dbReference>
<name>A0A4R6SZL1_9SPHI</name>
<accession>A0A4R6SZL1</accession>
<dbReference type="RefSeq" id="WP_133574600.1">
    <property type="nucleotide sequence ID" value="NZ_SNYC01000003.1"/>
</dbReference>
<dbReference type="PROSITE" id="PS50109">
    <property type="entry name" value="HIS_KIN"/>
    <property type="match status" value="1"/>
</dbReference>
<evidence type="ECO:0000313" key="5">
    <source>
        <dbReference type="EMBL" id="TDQ11532.1"/>
    </source>
</evidence>
<evidence type="ECO:0000259" key="4">
    <source>
        <dbReference type="PROSITE" id="PS50109"/>
    </source>
</evidence>
<dbReference type="Gene3D" id="3.30.450.40">
    <property type="match status" value="1"/>
</dbReference>
<dbReference type="InterPro" id="IPR029016">
    <property type="entry name" value="GAF-like_dom_sf"/>
</dbReference>
<dbReference type="GO" id="GO:0000155">
    <property type="term" value="F:phosphorelay sensor kinase activity"/>
    <property type="evidence" value="ECO:0007669"/>
    <property type="project" value="InterPro"/>
</dbReference>
<evidence type="ECO:0000256" key="1">
    <source>
        <dbReference type="ARBA" id="ARBA00000085"/>
    </source>
</evidence>
<dbReference type="Gene3D" id="3.30.565.10">
    <property type="entry name" value="Histidine kinase-like ATPase, C-terminal domain"/>
    <property type="match status" value="1"/>
</dbReference>
<dbReference type="InterPro" id="IPR005467">
    <property type="entry name" value="His_kinase_dom"/>
</dbReference>
<dbReference type="InterPro" id="IPR036097">
    <property type="entry name" value="HisK_dim/P_sf"/>
</dbReference>
<organism evidence="5 6">
    <name type="scientific">Pedobacter metabolipauper</name>
    <dbReference type="NCBI Taxonomy" id="425513"/>
    <lineage>
        <taxon>Bacteria</taxon>
        <taxon>Pseudomonadati</taxon>
        <taxon>Bacteroidota</taxon>
        <taxon>Sphingobacteriia</taxon>
        <taxon>Sphingobacteriales</taxon>
        <taxon>Sphingobacteriaceae</taxon>
        <taxon>Pedobacter</taxon>
    </lineage>
</organism>
<feature type="domain" description="Histidine kinase" evidence="4">
    <location>
        <begin position="188"/>
        <end position="400"/>
    </location>
</feature>
<dbReference type="Pfam" id="PF00512">
    <property type="entry name" value="HisKA"/>
    <property type="match status" value="1"/>
</dbReference>
<keyword evidence="3" id="KW-0597">Phosphoprotein</keyword>
<sequence>MSLFPLVKDEEQRLTALESYHIFDTESEKEFDDITSLASAICNVPIALITFMDATRQTFKSHHGTDMTENQRELTFCTHAMASDDEITIIPNANADARFANNPVVTGPAKICFYAGVPLINEDGYTLGTICVFDQQTQQLTNSQINALKTLAKQVMDKLELRRKIKVLEKTNQELINSNVLIQKFASMAAHDIKNPLSSILLSSEALKNRHEKSKYEGCARLIDLNISSAKTLLNLVDEMLTYSKSPSSLIINKKNFNLNSLIQKITEMLIIPEGIEIRLPEKNHDLYLSVIALDQIILNLLSNAIRYNDKQKGIIQIRFREDPSHYKLEIEDNGIGIPGEYHDKIFENNFTLQQTDRNDQKGNGIGLSTVKDLIQILNGSIHVESTVGEGTTFFVSIKK</sequence>
<dbReference type="SUPFAM" id="SSF47384">
    <property type="entry name" value="Homodimeric domain of signal transducing histidine kinase"/>
    <property type="match status" value="1"/>
</dbReference>
<evidence type="ECO:0000313" key="6">
    <source>
        <dbReference type="Proteomes" id="UP000295620"/>
    </source>
</evidence>
<dbReference type="InterPro" id="IPR004358">
    <property type="entry name" value="Sig_transdc_His_kin-like_C"/>
</dbReference>
<dbReference type="PANTHER" id="PTHR43102">
    <property type="entry name" value="SLR1143 PROTEIN"/>
    <property type="match status" value="1"/>
</dbReference>
<dbReference type="PRINTS" id="PR00344">
    <property type="entry name" value="BCTRLSENSOR"/>
</dbReference>
<keyword evidence="6" id="KW-1185">Reference proteome</keyword>
<dbReference type="Proteomes" id="UP000295620">
    <property type="component" value="Unassembled WGS sequence"/>
</dbReference>
<dbReference type="Gene3D" id="1.10.287.130">
    <property type="match status" value="1"/>
</dbReference>
<dbReference type="SUPFAM" id="SSF55781">
    <property type="entry name" value="GAF domain-like"/>
    <property type="match status" value="1"/>
</dbReference>
<reference evidence="5 6" key="1">
    <citation type="submission" date="2019-03" db="EMBL/GenBank/DDBJ databases">
        <title>Genomic Encyclopedia of Archaeal and Bacterial Type Strains, Phase II (KMG-II): from individual species to whole genera.</title>
        <authorList>
            <person name="Goeker M."/>
        </authorList>
    </citation>
    <scope>NUCLEOTIDE SEQUENCE [LARGE SCALE GENOMIC DNA]</scope>
    <source>
        <strain evidence="5 6">DSM 19035</strain>
    </source>
</reference>
<dbReference type="EC" id="2.7.13.3" evidence="2"/>
<dbReference type="OrthoDB" id="9811889at2"/>
<gene>
    <name evidence="5" type="ORF">ATK78_0655</name>
</gene>
<dbReference type="CDD" id="cd00075">
    <property type="entry name" value="HATPase"/>
    <property type="match status" value="1"/>
</dbReference>
<dbReference type="SMART" id="SM00388">
    <property type="entry name" value="HisKA"/>
    <property type="match status" value="1"/>
</dbReference>
<dbReference type="SMART" id="SM00065">
    <property type="entry name" value="GAF"/>
    <property type="match status" value="1"/>
</dbReference>
<proteinExistence type="predicted"/>
<dbReference type="InterPro" id="IPR003661">
    <property type="entry name" value="HisK_dim/P_dom"/>
</dbReference>
<dbReference type="InterPro" id="IPR003018">
    <property type="entry name" value="GAF"/>
</dbReference>
<comment type="caution">
    <text evidence="5">The sequence shown here is derived from an EMBL/GenBank/DDBJ whole genome shotgun (WGS) entry which is preliminary data.</text>
</comment>
<dbReference type="EMBL" id="SNYC01000003">
    <property type="protein sequence ID" value="TDQ11532.1"/>
    <property type="molecule type" value="Genomic_DNA"/>
</dbReference>